<dbReference type="GO" id="GO:0004848">
    <property type="term" value="F:ureidoglycolate hydrolase activity"/>
    <property type="evidence" value="ECO:0007669"/>
    <property type="project" value="InterPro"/>
</dbReference>
<protein>
    <recommendedName>
        <fullName evidence="5">Ureidoglycolate lyase</fullName>
        <ecNumber evidence="5">4.3.2.3</ecNumber>
    </recommendedName>
    <alternativeName>
        <fullName evidence="5">Ureidoglycolatase</fullName>
    </alternativeName>
</protein>
<evidence type="ECO:0000256" key="3">
    <source>
        <dbReference type="ARBA" id="ARBA00023239"/>
    </source>
</evidence>
<dbReference type="PIRSF" id="PIRSF017306">
    <property type="entry name" value="Ureidogly_hydro"/>
    <property type="match status" value="1"/>
</dbReference>
<evidence type="ECO:0000256" key="4">
    <source>
        <dbReference type="ARBA" id="ARBA00047684"/>
    </source>
</evidence>
<dbReference type="GO" id="GO:0006145">
    <property type="term" value="P:purine nucleobase catabolic process"/>
    <property type="evidence" value="ECO:0007669"/>
    <property type="project" value="UniProtKB-UniRule"/>
</dbReference>
<dbReference type="Proteomes" id="UP000243793">
    <property type="component" value="Chromosome"/>
</dbReference>
<evidence type="ECO:0000313" key="7">
    <source>
        <dbReference type="Proteomes" id="UP000243793"/>
    </source>
</evidence>
<dbReference type="InterPro" id="IPR023525">
    <property type="entry name" value="Ureidogly_lyase_bac"/>
</dbReference>
<name>A0A1Y0CZ55_9GAMM</name>
<dbReference type="UniPathway" id="UPA00395"/>
<dbReference type="InterPro" id="IPR007247">
    <property type="entry name" value="Ureidogly_lyase"/>
</dbReference>
<sequence>MIKTLKIEPLTKEAFAPFGDVIESVGRDHFMINNGSTERYHNVGEVQLDEDGKGIISIFRAKMLEYPLQVKMLERHPFGSQSFIPLFGHEFLLVVAPVGDGTMNIDPETVRCFRANARQGVNYHRNVWHHPIMALRDDDEFLVVDRTGPGNNCDEFFFDDSIKMTVELD</sequence>
<dbReference type="InterPro" id="IPR011051">
    <property type="entry name" value="RmlC_Cupin_sf"/>
</dbReference>
<reference evidence="7" key="1">
    <citation type="submission" date="2017-05" db="EMBL/GenBank/DDBJ databases">
        <authorList>
            <person name="Sung H."/>
        </authorList>
    </citation>
    <scope>NUCLEOTIDE SEQUENCE [LARGE SCALE GENOMIC DNA]</scope>
    <source>
        <strain evidence="7">AMac2203</strain>
    </source>
</reference>
<comment type="subunit">
    <text evidence="1 5">Homodimer.</text>
</comment>
<dbReference type="NCBIfam" id="NF002949">
    <property type="entry name" value="PRK03606.1-2"/>
    <property type="match status" value="1"/>
</dbReference>
<dbReference type="EC" id="4.3.2.3" evidence="5"/>
<evidence type="ECO:0000256" key="1">
    <source>
        <dbReference type="ARBA" id="ARBA00011738"/>
    </source>
</evidence>
<dbReference type="OrthoDB" id="9804602at2"/>
<evidence type="ECO:0000313" key="6">
    <source>
        <dbReference type="EMBL" id="ART80187.1"/>
    </source>
</evidence>
<keyword evidence="3 5" id="KW-0456">Lyase</keyword>
<dbReference type="HAMAP" id="MF_00616">
    <property type="entry name" value="Ureidogly_lyase"/>
    <property type="match status" value="1"/>
</dbReference>
<comment type="function">
    <text evidence="5">Catalyzes the catabolism of the allantoin degradation intermediate (S)-ureidoglycolate, generating urea and glyoxylate. Involved in the utilization of allantoin as nitrogen source.</text>
</comment>
<dbReference type="PANTHER" id="PTHR21221">
    <property type="entry name" value="UREIDOGLYCOLATE HYDROLASE"/>
    <property type="match status" value="1"/>
</dbReference>
<dbReference type="SUPFAM" id="SSF51182">
    <property type="entry name" value="RmlC-like cupins"/>
    <property type="match status" value="1"/>
</dbReference>
<dbReference type="Gene3D" id="2.60.120.480">
    <property type="entry name" value="Ureidoglycolate hydrolase"/>
    <property type="match status" value="1"/>
</dbReference>
<evidence type="ECO:0000256" key="2">
    <source>
        <dbReference type="ARBA" id="ARBA00022631"/>
    </source>
</evidence>
<dbReference type="GO" id="GO:0050385">
    <property type="term" value="F:ureidoglycolate lyase activity"/>
    <property type="evidence" value="ECO:0007669"/>
    <property type="project" value="UniProtKB-UniRule"/>
</dbReference>
<keyword evidence="7" id="KW-1185">Reference proteome</keyword>
<dbReference type="GO" id="GO:0000256">
    <property type="term" value="P:allantoin catabolic process"/>
    <property type="evidence" value="ECO:0007669"/>
    <property type="project" value="UniProtKB-UniRule"/>
</dbReference>
<dbReference type="InterPro" id="IPR024060">
    <property type="entry name" value="Ureidoglycolate_lyase_dom_sf"/>
</dbReference>
<comment type="cofactor">
    <cofactor evidence="5">
        <name>Ni(2+)</name>
        <dbReference type="ChEBI" id="CHEBI:49786"/>
    </cofactor>
</comment>
<dbReference type="NCBIfam" id="NF009932">
    <property type="entry name" value="PRK13395.1"/>
    <property type="match status" value="1"/>
</dbReference>
<dbReference type="Pfam" id="PF04115">
    <property type="entry name" value="Ureidogly_lyase"/>
    <property type="match status" value="1"/>
</dbReference>
<organism evidence="6 7">
    <name type="scientific">Oceanisphaera avium</name>
    <dbReference type="NCBI Taxonomy" id="1903694"/>
    <lineage>
        <taxon>Bacteria</taxon>
        <taxon>Pseudomonadati</taxon>
        <taxon>Pseudomonadota</taxon>
        <taxon>Gammaproteobacteria</taxon>
        <taxon>Aeromonadales</taxon>
        <taxon>Aeromonadaceae</taxon>
        <taxon>Oceanisphaera</taxon>
    </lineage>
</organism>
<dbReference type="PANTHER" id="PTHR21221:SF1">
    <property type="entry name" value="UREIDOGLYCOLATE LYASE"/>
    <property type="match status" value="1"/>
</dbReference>
<dbReference type="KEGG" id="ocm:CBP12_08510"/>
<dbReference type="CDD" id="cd20298">
    <property type="entry name" value="cupin_UAH"/>
    <property type="match status" value="1"/>
</dbReference>
<keyword evidence="2 5" id="KW-0659">Purine metabolism</keyword>
<dbReference type="AlphaFoldDB" id="A0A1Y0CZ55"/>
<accession>A0A1Y0CZ55</accession>
<evidence type="ECO:0000256" key="5">
    <source>
        <dbReference type="HAMAP-Rule" id="MF_00616"/>
    </source>
</evidence>
<gene>
    <name evidence="5" type="primary">allA</name>
    <name evidence="6" type="ORF">CBP12_08510</name>
</gene>
<dbReference type="EMBL" id="CP021376">
    <property type="protein sequence ID" value="ART80187.1"/>
    <property type="molecule type" value="Genomic_DNA"/>
</dbReference>
<proteinExistence type="inferred from homology"/>
<comment type="catalytic activity">
    <reaction evidence="4 5">
        <text>(S)-ureidoglycolate = urea + glyoxylate</text>
        <dbReference type="Rhea" id="RHEA:11304"/>
        <dbReference type="ChEBI" id="CHEBI:16199"/>
        <dbReference type="ChEBI" id="CHEBI:36655"/>
        <dbReference type="ChEBI" id="CHEBI:57296"/>
        <dbReference type="EC" id="4.3.2.3"/>
    </reaction>
</comment>
<comment type="similarity">
    <text evidence="5">Belongs to the ureidoglycolate lyase family.</text>
</comment>
<comment type="pathway">
    <text evidence="5">Nitrogen metabolism; (S)-allantoin degradation.</text>
</comment>
<dbReference type="InterPro" id="IPR047233">
    <property type="entry name" value="UAH_cupin"/>
</dbReference>